<feature type="chain" id="PRO_5046671156" evidence="7">
    <location>
        <begin position="21"/>
        <end position="43"/>
    </location>
</feature>
<dbReference type="Pfam" id="PF13627">
    <property type="entry name" value="LptM_cons"/>
    <property type="match status" value="1"/>
</dbReference>
<dbReference type="Proteomes" id="UP001467690">
    <property type="component" value="Unassembled WGS sequence"/>
</dbReference>
<dbReference type="RefSeq" id="WP_221935063.1">
    <property type="nucleotide sequence ID" value="NZ_CP041660.1"/>
</dbReference>
<feature type="signal peptide" evidence="7">
    <location>
        <begin position="1"/>
        <end position="20"/>
    </location>
</feature>
<protein>
    <submittedName>
        <fullName evidence="8">Lipoprotein</fullName>
    </submittedName>
</protein>
<keyword evidence="6 8" id="KW-0449">Lipoprotein</keyword>
<comment type="subcellular location">
    <subcellularLocation>
        <location evidence="1">Cell outer membrane</location>
        <topology evidence="1">Lipid-anchor</topology>
    </subcellularLocation>
</comment>
<accession>A0ABV1RHN9</accession>
<evidence type="ECO:0000256" key="2">
    <source>
        <dbReference type="ARBA" id="ARBA00022729"/>
    </source>
</evidence>
<evidence type="ECO:0000256" key="7">
    <source>
        <dbReference type="SAM" id="SignalP"/>
    </source>
</evidence>
<sequence length="43" mass="4761">MRFKMLSCILILSAMVAACGQRGPLYLPEPEQQAPQQPADQTK</sequence>
<proteinExistence type="predicted"/>
<keyword evidence="3" id="KW-0472">Membrane</keyword>
<evidence type="ECO:0000256" key="5">
    <source>
        <dbReference type="ARBA" id="ARBA00023237"/>
    </source>
</evidence>
<evidence type="ECO:0000256" key="3">
    <source>
        <dbReference type="ARBA" id="ARBA00023136"/>
    </source>
</evidence>
<dbReference type="EMBL" id="JBELOE010000212">
    <property type="protein sequence ID" value="MER2492463.1"/>
    <property type="molecule type" value="Genomic_DNA"/>
</dbReference>
<keyword evidence="2 7" id="KW-0732">Signal</keyword>
<organism evidence="8 9">
    <name type="scientific">Catenovulum sediminis</name>
    <dbReference type="NCBI Taxonomy" id="1740262"/>
    <lineage>
        <taxon>Bacteria</taxon>
        <taxon>Pseudomonadati</taxon>
        <taxon>Pseudomonadota</taxon>
        <taxon>Gammaproteobacteria</taxon>
        <taxon>Alteromonadales</taxon>
        <taxon>Alteromonadaceae</taxon>
        <taxon>Catenovulum</taxon>
    </lineage>
</organism>
<dbReference type="PROSITE" id="PS51257">
    <property type="entry name" value="PROKAR_LIPOPROTEIN"/>
    <property type="match status" value="1"/>
</dbReference>
<dbReference type="InterPro" id="IPR032831">
    <property type="entry name" value="LptM_cons"/>
</dbReference>
<evidence type="ECO:0000256" key="1">
    <source>
        <dbReference type="ARBA" id="ARBA00004459"/>
    </source>
</evidence>
<keyword evidence="5" id="KW-0998">Cell outer membrane</keyword>
<reference evidence="8 9" key="1">
    <citation type="submission" date="2024-06" db="EMBL/GenBank/DDBJ databases">
        <authorList>
            <person name="Chen R.Y."/>
        </authorList>
    </citation>
    <scope>NUCLEOTIDE SEQUENCE [LARGE SCALE GENOMIC DNA]</scope>
    <source>
        <strain evidence="8 9">D2</strain>
    </source>
</reference>
<evidence type="ECO:0000256" key="4">
    <source>
        <dbReference type="ARBA" id="ARBA00023139"/>
    </source>
</evidence>
<gene>
    <name evidence="8" type="ORF">ABS311_11305</name>
</gene>
<evidence type="ECO:0000313" key="8">
    <source>
        <dbReference type="EMBL" id="MER2492463.1"/>
    </source>
</evidence>
<keyword evidence="4" id="KW-0564">Palmitate</keyword>
<keyword evidence="9" id="KW-1185">Reference proteome</keyword>
<name>A0ABV1RHN9_9ALTE</name>
<evidence type="ECO:0000313" key="9">
    <source>
        <dbReference type="Proteomes" id="UP001467690"/>
    </source>
</evidence>
<dbReference type="NCBIfam" id="NF047847">
    <property type="entry name" value="SS_mature_LptM"/>
    <property type="match status" value="1"/>
</dbReference>
<comment type="caution">
    <text evidence="8">The sequence shown here is derived from an EMBL/GenBank/DDBJ whole genome shotgun (WGS) entry which is preliminary data.</text>
</comment>
<evidence type="ECO:0000256" key="6">
    <source>
        <dbReference type="ARBA" id="ARBA00023288"/>
    </source>
</evidence>